<proteinExistence type="predicted"/>
<keyword evidence="4" id="KW-1185">Reference proteome</keyword>
<evidence type="ECO:0000313" key="3">
    <source>
        <dbReference type="EMBL" id="EJW21491.1"/>
    </source>
</evidence>
<evidence type="ECO:0000256" key="1">
    <source>
        <dbReference type="SAM" id="Coils"/>
    </source>
</evidence>
<organism evidence="3 4">
    <name type="scientific">alpha proteobacterium IMCC14465</name>
    <dbReference type="NCBI Taxonomy" id="1220535"/>
    <lineage>
        <taxon>Bacteria</taxon>
        <taxon>Pseudomonadati</taxon>
        <taxon>Pseudomonadota</taxon>
        <taxon>Alphaproteobacteria</taxon>
        <taxon>PS1 clade</taxon>
    </lineage>
</organism>
<evidence type="ECO:0000313" key="4">
    <source>
        <dbReference type="Proteomes" id="UP000004836"/>
    </source>
</evidence>
<feature type="coiled-coil region" evidence="1">
    <location>
        <begin position="81"/>
        <end position="108"/>
    </location>
</feature>
<dbReference type="OrthoDB" id="9847164at2"/>
<accession>J9DHW0</accession>
<dbReference type="AlphaFoldDB" id="J9DHW0"/>
<gene>
    <name evidence="3" type="ORF">IMCC14465_12870</name>
</gene>
<dbReference type="STRING" id="1220535.IMCC14465_12870"/>
<evidence type="ECO:0000256" key="2">
    <source>
        <dbReference type="SAM" id="MobiDB-lite"/>
    </source>
</evidence>
<comment type="caution">
    <text evidence="3">The sequence shown here is derived from an EMBL/GenBank/DDBJ whole genome shotgun (WGS) entry which is preliminary data.</text>
</comment>
<dbReference type="EMBL" id="ALYF01000003">
    <property type="protein sequence ID" value="EJW21491.1"/>
    <property type="molecule type" value="Genomic_DNA"/>
</dbReference>
<dbReference type="Proteomes" id="UP000004836">
    <property type="component" value="Unassembled WGS sequence"/>
</dbReference>
<feature type="region of interest" description="Disordered" evidence="2">
    <location>
        <begin position="25"/>
        <end position="48"/>
    </location>
</feature>
<protein>
    <submittedName>
        <fullName evidence="3">Uncharacterized protein</fullName>
    </submittedName>
</protein>
<name>J9DHW0_9PROT</name>
<reference evidence="3 4" key="1">
    <citation type="journal article" date="2012" name="J. Bacteriol.">
        <title>Genome Sequence of Strain IMCC14465, Isolated from the East Sea, Belonging to the PS1 Clade of Alphaproteobacteria.</title>
        <authorList>
            <person name="Yang S.J."/>
            <person name="Kang I."/>
            <person name="Cho J.C."/>
        </authorList>
    </citation>
    <scope>NUCLEOTIDE SEQUENCE [LARGE SCALE GENOMIC DNA]</scope>
    <source>
        <strain evidence="3 4">IMCC14465</strain>
    </source>
</reference>
<keyword evidence="1" id="KW-0175">Coiled coil</keyword>
<sequence>MTPSIHFDDFLLAFEQSLERALSYASNSTPSSSLTSSSSGDSSAGTTGLNHSEIAKAIQELGAVLEEHLPQQIAAITSGEVRLTDEQAARLKDNLKQLEKLEIIAQSRLDWVNSLGTEMAEWVDKLDSQRKE</sequence>